<dbReference type="EMBL" id="PEVY01000049">
    <property type="protein sequence ID" value="PIU75151.1"/>
    <property type="molecule type" value="Genomic_DNA"/>
</dbReference>
<evidence type="ECO:0000313" key="2">
    <source>
        <dbReference type="Proteomes" id="UP000228775"/>
    </source>
</evidence>
<name>A0A2M7AWZ0_9BACT</name>
<sequence>MKEKNNVSEKEKEYIVTYKSEEHFEVLGWVKASSMSEAKTKAQQELLKEAKFYEVAEAEIAEWENPEIIPFNIS</sequence>
<dbReference type="Proteomes" id="UP000228775">
    <property type="component" value="Unassembled WGS sequence"/>
</dbReference>
<accession>A0A2M7AWZ0</accession>
<dbReference type="AlphaFoldDB" id="A0A2M7AWZ0"/>
<reference evidence="2" key="1">
    <citation type="submission" date="2017-09" db="EMBL/GenBank/DDBJ databases">
        <title>Depth-based differentiation of microbial function through sediment-hosted aquifers and enrichment of novel symbionts in the deep terrestrial subsurface.</title>
        <authorList>
            <person name="Probst A.J."/>
            <person name="Ladd B."/>
            <person name="Jarett J.K."/>
            <person name="Geller-Mcgrath D.E."/>
            <person name="Sieber C.M.K."/>
            <person name="Emerson J.B."/>
            <person name="Anantharaman K."/>
            <person name="Thomas B.C."/>
            <person name="Malmstrom R."/>
            <person name="Stieglmeier M."/>
            <person name="Klingl A."/>
            <person name="Woyke T."/>
            <person name="Ryan C.M."/>
            <person name="Banfield J.F."/>
        </authorList>
    </citation>
    <scope>NUCLEOTIDE SEQUENCE [LARGE SCALE GENOMIC DNA]</scope>
</reference>
<evidence type="ECO:0000313" key="1">
    <source>
        <dbReference type="EMBL" id="PIU75151.1"/>
    </source>
</evidence>
<gene>
    <name evidence="1" type="ORF">COS76_02285</name>
</gene>
<protein>
    <submittedName>
        <fullName evidence="1">Uncharacterized protein</fullName>
    </submittedName>
</protein>
<organism evidence="1 2">
    <name type="scientific">Candidatus Portnoybacteria bacterium CG06_land_8_20_14_3_00_39_12</name>
    <dbReference type="NCBI Taxonomy" id="1974809"/>
    <lineage>
        <taxon>Bacteria</taxon>
        <taxon>Candidatus Portnoyibacteriota</taxon>
    </lineage>
</organism>
<comment type="caution">
    <text evidence="1">The sequence shown here is derived from an EMBL/GenBank/DDBJ whole genome shotgun (WGS) entry which is preliminary data.</text>
</comment>
<proteinExistence type="predicted"/>